<keyword evidence="4" id="KW-1185">Reference proteome</keyword>
<sequence>MNAETPTSDSAPSMAELEAKYQRNPAPKQAYRIELKVADAPGPFERAEGFVSYEAPNCTFIPNQIVGVRKRPSHTLPIEFAKVDESTFVATIHADAMLDEDYLGEGVCHWELMGVSSWLKATGAKTDIGYLANLAGDEVRAQKFRTNYYLKDEYPGNDPDERLDPGELDRNKFTPEFQGQLFTITSIAKAGTP</sequence>
<reference evidence="3" key="2">
    <citation type="submission" date="2024-06" db="EMBL/GenBank/DDBJ databases">
        <authorList>
            <person name="Li S."/>
        </authorList>
    </citation>
    <scope>NUCLEOTIDE SEQUENCE</scope>
    <source>
        <strain evidence="3">SR10</strain>
    </source>
</reference>
<dbReference type="AlphaFoldDB" id="A0AAU8MTW2"/>
<evidence type="ECO:0000313" key="2">
    <source>
        <dbReference type="EMBL" id="MEI2456901.1"/>
    </source>
</evidence>
<dbReference type="RefSeq" id="WP_336132665.1">
    <property type="nucleotide sequence ID" value="NZ_CP159925.1"/>
</dbReference>
<evidence type="ECO:0000313" key="4">
    <source>
        <dbReference type="Proteomes" id="UP001387215"/>
    </source>
</evidence>
<proteinExistence type="predicted"/>
<dbReference type="EMBL" id="CP159925">
    <property type="protein sequence ID" value="XCO75894.1"/>
    <property type="molecule type" value="Genomic_DNA"/>
</dbReference>
<dbReference type="Proteomes" id="UP001387215">
    <property type="component" value="Unassembled WGS sequence"/>
</dbReference>
<reference evidence="2 4" key="1">
    <citation type="submission" date="2024-02" db="EMBL/GenBank/DDBJ databases">
        <title>Lysobacter Genome Sequencing and Mining.</title>
        <authorList>
            <person name="Bierman J."/>
            <person name="Walker M.C."/>
        </authorList>
    </citation>
    <scope>NUCLEOTIDE SEQUENCE [LARGE SCALE GENOMIC DNA]</scope>
    <source>
        <strain evidence="2 4">PB6250</strain>
    </source>
</reference>
<dbReference type="EMBL" id="JBANDL010000002">
    <property type="protein sequence ID" value="MEI2456901.1"/>
    <property type="molecule type" value="Genomic_DNA"/>
</dbReference>
<name>A0AAU8MTW2_9GAMM</name>
<evidence type="ECO:0000256" key="1">
    <source>
        <dbReference type="SAM" id="MobiDB-lite"/>
    </source>
</evidence>
<feature type="compositionally biased region" description="Polar residues" evidence="1">
    <location>
        <begin position="1"/>
        <end position="11"/>
    </location>
</feature>
<gene>
    <name evidence="3" type="ORF">ABU614_03615</name>
    <name evidence="2" type="ORF">V2J18_19780</name>
</gene>
<evidence type="ECO:0000313" key="3">
    <source>
        <dbReference type="EMBL" id="XCO75894.1"/>
    </source>
</evidence>
<organism evidence="3">
    <name type="scientific">Lysobacter firmicutimachus</name>
    <dbReference type="NCBI Taxonomy" id="1792846"/>
    <lineage>
        <taxon>Bacteria</taxon>
        <taxon>Pseudomonadati</taxon>
        <taxon>Pseudomonadota</taxon>
        <taxon>Gammaproteobacteria</taxon>
        <taxon>Lysobacterales</taxon>
        <taxon>Lysobacteraceae</taxon>
        <taxon>Lysobacter</taxon>
    </lineage>
</organism>
<protein>
    <submittedName>
        <fullName evidence="3">Uncharacterized protein</fullName>
    </submittedName>
</protein>
<accession>A0AAU8MTW2</accession>
<feature type="region of interest" description="Disordered" evidence="1">
    <location>
        <begin position="1"/>
        <end position="20"/>
    </location>
</feature>